<dbReference type="EMBL" id="CP003876">
    <property type="protein sequence ID" value="AFU02696.1"/>
    <property type="molecule type" value="Genomic_DNA"/>
</dbReference>
<evidence type="ECO:0000313" key="2">
    <source>
        <dbReference type="Proteomes" id="UP000006304"/>
    </source>
</evidence>
<dbReference type="Gene3D" id="1.10.520.40">
    <property type="entry name" value="CRISPR-associated protein Cse2"/>
    <property type="match status" value="1"/>
</dbReference>
<evidence type="ECO:0008006" key="3">
    <source>
        <dbReference type="Google" id="ProtNLM"/>
    </source>
</evidence>
<dbReference type="Proteomes" id="UP000006304">
    <property type="component" value="Chromosome"/>
</dbReference>
<keyword evidence="2" id="KW-1185">Reference proteome</keyword>
<dbReference type="InterPro" id="IPR013382">
    <property type="entry name" value="CRISPR-assoc_prot_Cse2"/>
</dbReference>
<evidence type="ECO:0000313" key="1">
    <source>
        <dbReference type="EMBL" id="AFU02696.1"/>
    </source>
</evidence>
<dbReference type="STRING" id="1133849.O3I_023705"/>
<sequence>MSAQPAVGFDGFYWSDRAAWGGRRPPALVLVGLRRAAAQPPGTSPSMWPYLSTLTRNGFVGDDLHAEHIALGIFAAHQRVRRDPVHVQGREFAAVLGRVRAHDPGMTPGLDRRFAAAATSATRTELATHLHSLIARLRPLRKSGFDYDQLYQDIRDWEDQELSPQIRRRWESRYFIAERASAGHPVTAFLTSLNTQELHGEQ</sequence>
<dbReference type="RefSeq" id="WP_014985551.1">
    <property type="nucleotide sequence ID" value="NC_018681.1"/>
</dbReference>
<protein>
    <recommendedName>
        <fullName evidence="3">Type I-E CRISPR-associated protein Cse2/CasB</fullName>
    </recommendedName>
</protein>
<accession>K0F589</accession>
<dbReference type="Pfam" id="PF09485">
    <property type="entry name" value="CRISPR_Cse2"/>
    <property type="match status" value="1"/>
</dbReference>
<name>K0F589_NOCB7</name>
<gene>
    <name evidence="1" type="ORF">O3I_023705</name>
</gene>
<dbReference type="AlphaFoldDB" id="K0F589"/>
<dbReference type="InterPro" id="IPR038287">
    <property type="entry name" value="Cse2_sf"/>
</dbReference>
<proteinExistence type="predicted"/>
<dbReference type="NCBIfam" id="TIGR02548">
    <property type="entry name" value="casB_cse2"/>
    <property type="match status" value="1"/>
</dbReference>
<dbReference type="HOGENOM" id="CLU_081588_1_0_11"/>
<reference evidence="1 2" key="1">
    <citation type="journal article" date="2012" name="J. Bacteriol.">
        <title>Complete genome sequence of Nocardia brasiliensis HUJEG-1.</title>
        <authorList>
            <person name="Vera-Cabrera L."/>
            <person name="Ortiz-Lopez R."/>
            <person name="Elizondo-Gonzalez R."/>
            <person name="Perez-Maya A.A."/>
            <person name="Ocampo-Candiani J."/>
        </authorList>
    </citation>
    <scope>NUCLEOTIDE SEQUENCE [LARGE SCALE GENOMIC DNA]</scope>
    <source>
        <strain evidence="2">ATCC 700358</strain>
    </source>
</reference>
<organism evidence="1 2">
    <name type="scientific">Nocardia brasiliensis (strain ATCC 700358 / HUJEG-1)</name>
    <dbReference type="NCBI Taxonomy" id="1133849"/>
    <lineage>
        <taxon>Bacteria</taxon>
        <taxon>Bacillati</taxon>
        <taxon>Actinomycetota</taxon>
        <taxon>Actinomycetes</taxon>
        <taxon>Mycobacteriales</taxon>
        <taxon>Nocardiaceae</taxon>
        <taxon>Nocardia</taxon>
    </lineage>
</organism>
<dbReference type="KEGG" id="nbr:O3I_023705"/>